<evidence type="ECO:0000256" key="13">
    <source>
        <dbReference type="ARBA" id="ARBA00023136"/>
    </source>
</evidence>
<evidence type="ECO:0000256" key="5">
    <source>
        <dbReference type="ARBA" id="ARBA00019474"/>
    </source>
</evidence>
<keyword evidence="14" id="KW-0275">Fatty acid biosynthesis</keyword>
<dbReference type="InterPro" id="IPR036249">
    <property type="entry name" value="Thioredoxin-like_sf"/>
</dbReference>
<comment type="similarity">
    <text evidence="3">Belongs to the GST superfamily.</text>
</comment>
<dbReference type="PANTHER" id="PTHR12782:SF5">
    <property type="entry name" value="PROSTAGLANDIN E SYNTHASE 2"/>
    <property type="match status" value="1"/>
</dbReference>
<protein>
    <recommendedName>
        <fullName evidence="5">Prostaglandin E synthase 2</fullName>
        <ecNumber evidence="4">5.3.99.3</ecNumber>
    </recommendedName>
    <alternativeName>
        <fullName evidence="18">Microsomal prostaglandin E synthase 2</fullName>
    </alternativeName>
</protein>
<dbReference type="GO" id="GO:0012505">
    <property type="term" value="C:endomembrane system"/>
    <property type="evidence" value="ECO:0007669"/>
    <property type="project" value="UniProtKB-SubCell"/>
</dbReference>
<dbReference type="InterPro" id="IPR036282">
    <property type="entry name" value="Glutathione-S-Trfase_C_sf"/>
</dbReference>
<evidence type="ECO:0000256" key="20">
    <source>
        <dbReference type="SAM" id="Phobius"/>
    </source>
</evidence>
<dbReference type="InterPro" id="IPR011767">
    <property type="entry name" value="GLR_AS"/>
</dbReference>
<evidence type="ECO:0000256" key="12">
    <source>
        <dbReference type="ARBA" id="ARBA00023098"/>
    </source>
</evidence>
<dbReference type="GO" id="GO:0001516">
    <property type="term" value="P:prostaglandin biosynthetic process"/>
    <property type="evidence" value="ECO:0007669"/>
    <property type="project" value="UniProtKB-UniPathway"/>
</dbReference>
<evidence type="ECO:0000256" key="14">
    <source>
        <dbReference type="ARBA" id="ARBA00023160"/>
    </source>
</evidence>
<dbReference type="Gene3D" id="1.20.1050.10">
    <property type="match status" value="1"/>
</dbReference>
<dbReference type="Gene3D" id="6.20.200.30">
    <property type="match status" value="1"/>
</dbReference>
<dbReference type="InterPro" id="IPR034335">
    <property type="entry name" value="PGES2_C"/>
</dbReference>
<keyword evidence="10" id="KW-0276">Fatty acid metabolism</keyword>
<evidence type="ECO:0000256" key="17">
    <source>
        <dbReference type="ARBA" id="ARBA00023931"/>
    </source>
</evidence>
<keyword evidence="7" id="KW-0444">Lipid biosynthesis</keyword>
<reference evidence="22" key="1">
    <citation type="submission" date="2018-04" db="EMBL/GenBank/DDBJ databases">
        <title>Transcriptome of Schizaphis graminum biotype I.</title>
        <authorList>
            <person name="Scully E.D."/>
            <person name="Geib S.M."/>
            <person name="Palmer N.A."/>
            <person name="Koch K."/>
            <person name="Bradshaw J."/>
            <person name="Heng-Moss T."/>
            <person name="Sarath G."/>
        </authorList>
    </citation>
    <scope>NUCLEOTIDE SEQUENCE</scope>
</reference>
<gene>
    <name evidence="22" type="primary">PTGES2</name>
    <name evidence="22" type="ORF">g.151020</name>
</gene>
<dbReference type="InterPro" id="IPR034334">
    <property type="entry name" value="PGES2"/>
</dbReference>
<sequence>MALRVAIARLNTKTVSGGPFLLRTNNPFSRMKHFNSESPLAKHAKKRTSTVRLIGGGVAIGVVVGAAYSYFADSERKLPGSIINTPTRIPILKTLPPELKVTRKVRHNNDEHANLILFQYPTCPFCCKVRAFLDYVKVPYDIIEVDPMLKQQINWSDYKKVPILLVKTSNGYQPLTDSTMIVSALATYLKDKTFNIEDIANFYPSISYVDVDGKRKTDIMNKYFIMNEDESEKSKRSNFDNERKWRKWSDETLVHALSPNAYRTLSEAIDSFKWFSIVGEWEKNFPFWETSLMIYGGAFMMWLISKKLKKKYMLKDDVRLSLYEECNTWVKAVEQNGGTFMGGNKPNLADLAVYGTLSSIEGCKAFKDVQENTKINVWFSNMKKVIL</sequence>
<dbReference type="CDD" id="cd03197">
    <property type="entry name" value="GST_C_mPGES2"/>
    <property type="match status" value="1"/>
</dbReference>
<evidence type="ECO:0000256" key="3">
    <source>
        <dbReference type="ARBA" id="ARBA00007409"/>
    </source>
</evidence>
<feature type="domain" description="GST N-terminal" evidence="21">
    <location>
        <begin position="113"/>
        <end position="193"/>
    </location>
</feature>
<name>A0A2S2NEW3_SCHGA</name>
<comment type="catalytic activity">
    <reaction evidence="16">
        <text>prostaglandin H2 = (12S)-hydroxy-(5Z,8E,10E)-heptadecatrienoate + malonaldehyde</text>
        <dbReference type="Rhea" id="RHEA:48644"/>
        <dbReference type="ChEBI" id="CHEBI:57405"/>
        <dbReference type="ChEBI" id="CHEBI:90694"/>
        <dbReference type="ChEBI" id="CHEBI:566274"/>
    </reaction>
    <physiologicalReaction direction="left-to-right" evidence="16">
        <dbReference type="Rhea" id="RHEA:48645"/>
    </physiologicalReaction>
</comment>
<comment type="pathway">
    <text evidence="2">Lipid metabolism; prostaglandin biosynthesis.</text>
</comment>
<evidence type="ECO:0000256" key="11">
    <source>
        <dbReference type="ARBA" id="ARBA00022989"/>
    </source>
</evidence>
<keyword evidence="12" id="KW-0443">Lipid metabolism</keyword>
<dbReference type="EMBL" id="GGMR01003029">
    <property type="protein sequence ID" value="MBY15648.1"/>
    <property type="molecule type" value="Transcribed_RNA"/>
</dbReference>
<dbReference type="SFLD" id="SFLDG01182">
    <property type="entry name" value="Prostaglandin_E_synthase_like"/>
    <property type="match status" value="1"/>
</dbReference>
<dbReference type="SUPFAM" id="SSF52833">
    <property type="entry name" value="Thioredoxin-like"/>
    <property type="match status" value="1"/>
</dbReference>
<proteinExistence type="inferred from homology"/>
<evidence type="ECO:0000256" key="18">
    <source>
        <dbReference type="ARBA" id="ARBA00031041"/>
    </source>
</evidence>
<dbReference type="SFLD" id="SFLDS00019">
    <property type="entry name" value="Glutathione_Transferase_(cytos"/>
    <property type="match status" value="1"/>
</dbReference>
<dbReference type="UniPathway" id="UPA00662"/>
<evidence type="ECO:0000256" key="19">
    <source>
        <dbReference type="ARBA" id="ARBA00037847"/>
    </source>
</evidence>
<evidence type="ECO:0000256" key="7">
    <source>
        <dbReference type="ARBA" id="ARBA00022516"/>
    </source>
</evidence>
<dbReference type="PANTHER" id="PTHR12782">
    <property type="entry name" value="MICROSOMAL PROSTAGLANDIN E SYNTHASE-2"/>
    <property type="match status" value="1"/>
</dbReference>
<dbReference type="SUPFAM" id="SSF47616">
    <property type="entry name" value="GST C-terminal domain-like"/>
    <property type="match status" value="1"/>
</dbReference>
<dbReference type="Gene3D" id="3.40.30.10">
    <property type="entry name" value="Glutaredoxin"/>
    <property type="match status" value="1"/>
</dbReference>
<evidence type="ECO:0000256" key="9">
    <source>
        <dbReference type="ARBA" id="ARBA00022692"/>
    </source>
</evidence>
<dbReference type="PROSITE" id="PS50404">
    <property type="entry name" value="GST_NTER"/>
    <property type="match status" value="1"/>
</dbReference>
<comment type="function">
    <text evidence="1">Has a glutathione-disulfide oxidoreductase activity in the presence of NADPH and glutathione reductase. Reduces low molecular weight disulfides and proteins.</text>
</comment>
<dbReference type="Pfam" id="PF00462">
    <property type="entry name" value="Glutaredoxin"/>
    <property type="match status" value="1"/>
</dbReference>
<evidence type="ECO:0000256" key="8">
    <source>
        <dbReference type="ARBA" id="ARBA00022585"/>
    </source>
</evidence>
<comment type="catalytic activity">
    <reaction evidence="17">
        <text>prostaglandin H2 = prostaglandin E2</text>
        <dbReference type="Rhea" id="RHEA:12893"/>
        <dbReference type="ChEBI" id="CHEBI:57405"/>
        <dbReference type="ChEBI" id="CHEBI:606564"/>
        <dbReference type="EC" id="5.3.99.3"/>
    </reaction>
    <physiologicalReaction direction="left-to-right" evidence="17">
        <dbReference type="Rhea" id="RHEA:12894"/>
    </physiologicalReaction>
</comment>
<evidence type="ECO:0000256" key="6">
    <source>
        <dbReference type="ARBA" id="ARBA00022501"/>
    </source>
</evidence>
<evidence type="ECO:0000256" key="15">
    <source>
        <dbReference type="ARBA" id="ARBA00023235"/>
    </source>
</evidence>
<evidence type="ECO:0000256" key="2">
    <source>
        <dbReference type="ARBA" id="ARBA00004702"/>
    </source>
</evidence>
<dbReference type="EC" id="5.3.99.3" evidence="4"/>
<keyword evidence="13 20" id="KW-0472">Membrane</keyword>
<evidence type="ECO:0000256" key="16">
    <source>
        <dbReference type="ARBA" id="ARBA00023930"/>
    </source>
</evidence>
<dbReference type="InterPro" id="IPR004045">
    <property type="entry name" value="Glutathione_S-Trfase_N"/>
</dbReference>
<keyword evidence="11 20" id="KW-1133">Transmembrane helix</keyword>
<dbReference type="GO" id="GO:0050220">
    <property type="term" value="F:prostaglandin-E synthase activity"/>
    <property type="evidence" value="ECO:0007669"/>
    <property type="project" value="UniProtKB-EC"/>
</dbReference>
<organism evidence="22">
    <name type="scientific">Schizaphis graminum</name>
    <name type="common">Green bug aphid</name>
    <dbReference type="NCBI Taxonomy" id="13262"/>
    <lineage>
        <taxon>Eukaryota</taxon>
        <taxon>Metazoa</taxon>
        <taxon>Ecdysozoa</taxon>
        <taxon>Arthropoda</taxon>
        <taxon>Hexapoda</taxon>
        <taxon>Insecta</taxon>
        <taxon>Pterygota</taxon>
        <taxon>Neoptera</taxon>
        <taxon>Paraneoptera</taxon>
        <taxon>Hemiptera</taxon>
        <taxon>Sternorrhyncha</taxon>
        <taxon>Aphidomorpha</taxon>
        <taxon>Aphidoidea</taxon>
        <taxon>Aphididae</taxon>
        <taxon>Aphidini</taxon>
        <taxon>Schizaphis</taxon>
    </lineage>
</organism>
<accession>A0A2S2NEW3</accession>
<dbReference type="AlphaFoldDB" id="A0A2S2NEW3"/>
<evidence type="ECO:0000256" key="1">
    <source>
        <dbReference type="ARBA" id="ARBA00002549"/>
    </source>
</evidence>
<dbReference type="SFLD" id="SFLDG01203">
    <property type="entry name" value="Prostaglandin_E_synthase_like1"/>
    <property type="match status" value="1"/>
</dbReference>
<evidence type="ECO:0000256" key="10">
    <source>
        <dbReference type="ARBA" id="ARBA00022832"/>
    </source>
</evidence>
<dbReference type="PROSITE" id="PS00195">
    <property type="entry name" value="GLUTAREDOXIN_1"/>
    <property type="match status" value="1"/>
</dbReference>
<dbReference type="GO" id="GO:0005739">
    <property type="term" value="C:mitochondrion"/>
    <property type="evidence" value="ECO:0007669"/>
    <property type="project" value="TreeGrafter"/>
</dbReference>
<keyword evidence="8" id="KW-0643">Prostaglandin biosynthesis</keyword>
<dbReference type="PROSITE" id="PS51354">
    <property type="entry name" value="GLUTAREDOXIN_2"/>
    <property type="match status" value="1"/>
</dbReference>
<evidence type="ECO:0000313" key="22">
    <source>
        <dbReference type="EMBL" id="MBY15648.1"/>
    </source>
</evidence>
<keyword evidence="15" id="KW-0413">Isomerase</keyword>
<comment type="subcellular location">
    <subcellularLocation>
        <location evidence="19">Endomembrane system</location>
        <topology evidence="19">Single-pass membrane protein</topology>
    </subcellularLocation>
</comment>
<keyword evidence="6" id="KW-0644">Prostaglandin metabolism</keyword>
<feature type="transmembrane region" description="Helical" evidence="20">
    <location>
        <begin position="51"/>
        <end position="71"/>
    </location>
</feature>
<dbReference type="InterPro" id="IPR040079">
    <property type="entry name" value="Glutathione_S-Trfase"/>
</dbReference>
<evidence type="ECO:0000259" key="21">
    <source>
        <dbReference type="PROSITE" id="PS50404"/>
    </source>
</evidence>
<keyword evidence="9 20" id="KW-0812">Transmembrane</keyword>
<dbReference type="InterPro" id="IPR002109">
    <property type="entry name" value="Glutaredoxin"/>
</dbReference>
<evidence type="ECO:0000256" key="4">
    <source>
        <dbReference type="ARBA" id="ARBA00012203"/>
    </source>
</evidence>